<dbReference type="Proteomes" id="UP000186058">
    <property type="component" value="Unassembled WGS sequence"/>
</dbReference>
<gene>
    <name evidence="1" type="ORF">A3844_20370</name>
</gene>
<organism evidence="1 2">
    <name type="scientific">Paenibacillus helianthi</name>
    <dbReference type="NCBI Taxonomy" id="1349432"/>
    <lineage>
        <taxon>Bacteria</taxon>
        <taxon>Bacillati</taxon>
        <taxon>Bacillota</taxon>
        <taxon>Bacilli</taxon>
        <taxon>Bacillales</taxon>
        <taxon>Paenibacillaceae</taxon>
        <taxon>Paenibacillus</taxon>
    </lineage>
</organism>
<dbReference type="EMBL" id="LVWI01000055">
    <property type="protein sequence ID" value="OKP84043.1"/>
    <property type="molecule type" value="Genomic_DNA"/>
</dbReference>
<evidence type="ECO:0008006" key="3">
    <source>
        <dbReference type="Google" id="ProtNLM"/>
    </source>
</evidence>
<evidence type="ECO:0000313" key="2">
    <source>
        <dbReference type="Proteomes" id="UP000186058"/>
    </source>
</evidence>
<protein>
    <recommendedName>
        <fullName evidence="3">Group-specific protein</fullName>
    </recommendedName>
</protein>
<reference evidence="1 2" key="1">
    <citation type="submission" date="2016-03" db="EMBL/GenBank/DDBJ databases">
        <authorList>
            <person name="Sant'Anna F.H."/>
            <person name="Ambrosini A."/>
            <person name="Souza R."/>
            <person name="Bach E."/>
            <person name="Fernandes G."/>
            <person name="Balsanelli E."/>
            <person name="Baura V.A."/>
            <person name="Souza E.M."/>
            <person name="Passaglia L."/>
        </authorList>
    </citation>
    <scope>NUCLEOTIDE SEQUENCE [LARGE SCALE GENOMIC DNA]</scope>
    <source>
        <strain evidence="1 2">P26E</strain>
    </source>
</reference>
<keyword evidence="2" id="KW-1185">Reference proteome</keyword>
<accession>A0ABX3EK17</accession>
<proteinExistence type="predicted"/>
<comment type="caution">
    <text evidence="1">The sequence shown here is derived from an EMBL/GenBank/DDBJ whole genome shotgun (WGS) entry which is preliminary data.</text>
</comment>
<name>A0ABX3EK17_9BACL</name>
<dbReference type="RefSeq" id="WP_074108364.1">
    <property type="nucleotide sequence ID" value="NZ_LVWI01000055.1"/>
</dbReference>
<evidence type="ECO:0000313" key="1">
    <source>
        <dbReference type="EMBL" id="OKP84043.1"/>
    </source>
</evidence>
<sequence>MFHPTVFDNIKIAFENQLYDYDNLDGILVITDRTDLLNLALMSREFSLSFKLTDGRNVTSEVVLLSSVKELSDEILETPGSDPGCGLLLRFYLEIEDVNVQCPAIEDVLSAIWGPDFQPVQSLSYLYGQDSDTYNNCIELQFKRQITEDQMEDIPNLLKFLLQSAEELEDI</sequence>